<keyword evidence="11" id="KW-1003">Cell membrane</keyword>
<dbReference type="STRING" id="693.AKJ17_13310"/>
<evidence type="ECO:0000256" key="2">
    <source>
        <dbReference type="ARBA" id="ARBA00004713"/>
    </source>
</evidence>
<proteinExistence type="inferred from homology"/>
<evidence type="ECO:0000256" key="3">
    <source>
        <dbReference type="ARBA" id="ARBA00012621"/>
    </source>
</evidence>
<dbReference type="GO" id="GO:0009244">
    <property type="term" value="P:lipopolysaccharide core region biosynthetic process"/>
    <property type="evidence" value="ECO:0007669"/>
    <property type="project" value="UniProtKB-UniRule"/>
</dbReference>
<keyword evidence="11" id="KW-0448">Lipopolysaccharide biosynthesis</keyword>
<organism evidence="14 15">
    <name type="scientific">Vibrio nereis</name>
    <dbReference type="NCBI Taxonomy" id="693"/>
    <lineage>
        <taxon>Bacteria</taxon>
        <taxon>Pseudomonadati</taxon>
        <taxon>Pseudomonadota</taxon>
        <taxon>Gammaproteobacteria</taxon>
        <taxon>Vibrionales</taxon>
        <taxon>Vibrionaceae</taxon>
        <taxon>Vibrio</taxon>
    </lineage>
</organism>
<feature type="domain" description="Glycosyl transferase family 1" evidence="12">
    <location>
        <begin position="240"/>
        <end position="401"/>
    </location>
</feature>
<evidence type="ECO:0000313" key="15">
    <source>
        <dbReference type="Proteomes" id="UP000037515"/>
    </source>
</evidence>
<accession>A0A0M0HLF2</accession>
<dbReference type="InterPro" id="IPR007507">
    <property type="entry name" value="Glycos_transf_N"/>
</dbReference>
<evidence type="ECO:0000256" key="7">
    <source>
        <dbReference type="ARBA" id="ARBA00031445"/>
    </source>
</evidence>
<comment type="function">
    <text evidence="11">Involved in lipopolysaccharide (LPS) biosynthesis. Catalyzes the transfer of 3-deoxy-D-manno-octulosonate (Kdo) residue(s) from CMP-Kdo to lipid IV(A), the tetraacyldisaccharide-1,4'-bisphosphate precursor of lipid A.</text>
</comment>
<evidence type="ECO:0000256" key="1">
    <source>
        <dbReference type="ARBA" id="ARBA00004196"/>
    </source>
</evidence>
<dbReference type="GO" id="GO:0030313">
    <property type="term" value="C:cell envelope"/>
    <property type="evidence" value="ECO:0007669"/>
    <property type="project" value="UniProtKB-SubCell"/>
</dbReference>
<dbReference type="GO" id="GO:0005886">
    <property type="term" value="C:plasma membrane"/>
    <property type="evidence" value="ECO:0007669"/>
    <property type="project" value="UniProtKB-SubCell"/>
</dbReference>
<dbReference type="AlphaFoldDB" id="A0A0M0HLF2"/>
<evidence type="ECO:0000256" key="10">
    <source>
        <dbReference type="PIRSR" id="PIRSR639901-2"/>
    </source>
</evidence>
<dbReference type="InterPro" id="IPR039901">
    <property type="entry name" value="Kdotransferase"/>
</dbReference>
<dbReference type="Gene3D" id="3.40.50.2000">
    <property type="entry name" value="Glycogen Phosphorylase B"/>
    <property type="match status" value="1"/>
</dbReference>
<name>A0A0M0HLF2_VIBNE</name>
<gene>
    <name evidence="14" type="ORF">AKJ17_13310</name>
</gene>
<evidence type="ECO:0000313" key="14">
    <source>
        <dbReference type="EMBL" id="KOO02900.1"/>
    </source>
</evidence>
<evidence type="ECO:0000259" key="13">
    <source>
        <dbReference type="Pfam" id="PF04413"/>
    </source>
</evidence>
<keyword evidence="15" id="KW-1185">Reference proteome</keyword>
<evidence type="ECO:0000256" key="9">
    <source>
        <dbReference type="PIRSR" id="PIRSR639901-1"/>
    </source>
</evidence>
<dbReference type="Pfam" id="PF00534">
    <property type="entry name" value="Glycos_transf_1"/>
    <property type="match status" value="1"/>
</dbReference>
<keyword evidence="5" id="KW-0472">Membrane</keyword>
<dbReference type="GO" id="GO:0009245">
    <property type="term" value="P:lipid A biosynthetic process"/>
    <property type="evidence" value="ECO:0007669"/>
    <property type="project" value="TreeGrafter"/>
</dbReference>
<evidence type="ECO:0000256" key="6">
    <source>
        <dbReference type="ARBA" id="ARBA00022679"/>
    </source>
</evidence>
<dbReference type="RefSeq" id="WP_053396307.1">
    <property type="nucleotide sequence ID" value="NZ_LHPJ01000010.1"/>
</dbReference>
<evidence type="ECO:0000256" key="11">
    <source>
        <dbReference type="RuleBase" id="RU365103"/>
    </source>
</evidence>
<dbReference type="EC" id="2.4.99.12" evidence="3 11"/>
<dbReference type="Pfam" id="PF04413">
    <property type="entry name" value="Glycos_transf_N"/>
    <property type="match status" value="1"/>
</dbReference>
<dbReference type="InterPro" id="IPR038107">
    <property type="entry name" value="Glycos_transf_N_sf"/>
</dbReference>
<evidence type="ECO:0000256" key="4">
    <source>
        <dbReference type="ARBA" id="ARBA00019077"/>
    </source>
</evidence>
<keyword evidence="5" id="KW-0997">Cell inner membrane</keyword>
<feature type="domain" description="3-deoxy-D-manno-octulosonic-acid transferase N-terminal" evidence="13">
    <location>
        <begin position="35"/>
        <end position="212"/>
    </location>
</feature>
<dbReference type="PANTHER" id="PTHR42755:SF1">
    <property type="entry name" value="3-DEOXY-D-MANNO-OCTULOSONIC ACID TRANSFERASE, MITOCHONDRIAL-RELATED"/>
    <property type="match status" value="1"/>
</dbReference>
<keyword evidence="6 11" id="KW-0808">Transferase</keyword>
<comment type="subcellular location">
    <subcellularLocation>
        <location evidence="1">Cell envelope</location>
    </subcellularLocation>
    <subcellularLocation>
        <location evidence="11">Cell membrane</location>
    </subcellularLocation>
</comment>
<dbReference type="OrthoDB" id="9789797at2"/>
<dbReference type="PATRIC" id="fig|693.5.peg.2727"/>
<dbReference type="UniPathway" id="UPA00958"/>
<sequence length="421" mass="47306">MIARKIYTFLLLLVAPFLLFSLYKKKPGKPTFGSRWKEHFGFTPKIIAKEQPIWIHAVSVGESILAANVIKQLKQQTPLQPIVVTTTTSTGAEQVAKLGDLVEHRYMPIDFGFAIYRFLKVIKPKKLIIIETELWPNTLHQVNKQGIDISVINARLSEKSCRNYAKLQPLFNSISRTVSQWLCQSKSDAERFIHLGIKPENVEITGSIKFDINVDQTVVQQGEQIRAELGLQRPIWIAASTHKGEDEQVLIAHKKALLKHPNALLILVPRHPERFNSVYELCIDLGFTTIRRTSAQPITESVQVYLADTMGEMLQLLKASDVCFMGGSLIGNKAGGHNVLEPAALNVPTITGPSYFNFKEITEALIEQKGILVCRDSKQLSEQINDLFAHLEKGHHLATNALQLVEQNRGALERTINLLQK</sequence>
<dbReference type="GO" id="GO:0043842">
    <property type="term" value="F:Kdo transferase activity"/>
    <property type="evidence" value="ECO:0007669"/>
    <property type="project" value="UniProtKB-EC"/>
</dbReference>
<comment type="similarity">
    <text evidence="11">Belongs to the glycosyltransferase group 1 family.</text>
</comment>
<evidence type="ECO:0000259" key="12">
    <source>
        <dbReference type="Pfam" id="PF00534"/>
    </source>
</evidence>
<dbReference type="Gene3D" id="3.40.50.11720">
    <property type="entry name" value="3-Deoxy-D-manno-octulosonic-acid transferase, N-terminal domain"/>
    <property type="match status" value="1"/>
</dbReference>
<dbReference type="InterPro" id="IPR001296">
    <property type="entry name" value="Glyco_trans_1"/>
</dbReference>
<comment type="catalytic activity">
    <reaction evidence="8 11">
        <text>lipid IVA (E. coli) + CMP-3-deoxy-beta-D-manno-octulosonate = alpha-Kdo-(2-&gt;6)-lipid IVA (E. coli) + CMP + H(+)</text>
        <dbReference type="Rhea" id="RHEA:28066"/>
        <dbReference type="ChEBI" id="CHEBI:15378"/>
        <dbReference type="ChEBI" id="CHEBI:58603"/>
        <dbReference type="ChEBI" id="CHEBI:60364"/>
        <dbReference type="ChEBI" id="CHEBI:60377"/>
        <dbReference type="ChEBI" id="CHEBI:85987"/>
        <dbReference type="EC" id="2.4.99.12"/>
    </reaction>
</comment>
<dbReference type="PANTHER" id="PTHR42755">
    <property type="entry name" value="3-DEOXY-MANNO-OCTULOSONATE CYTIDYLYLTRANSFERASE"/>
    <property type="match status" value="1"/>
</dbReference>
<dbReference type="NCBIfam" id="NF004388">
    <property type="entry name" value="PRK05749.1-4"/>
    <property type="match status" value="1"/>
</dbReference>
<evidence type="ECO:0000256" key="8">
    <source>
        <dbReference type="ARBA" id="ARBA00049183"/>
    </source>
</evidence>
<dbReference type="SUPFAM" id="SSF53756">
    <property type="entry name" value="UDP-Glycosyltransferase/glycogen phosphorylase"/>
    <property type="match status" value="1"/>
</dbReference>
<dbReference type="EMBL" id="LHPJ01000010">
    <property type="protein sequence ID" value="KOO02900.1"/>
    <property type="molecule type" value="Genomic_DNA"/>
</dbReference>
<feature type="active site" description="Proton acceptor" evidence="9">
    <location>
        <position position="62"/>
    </location>
</feature>
<comment type="pathway">
    <text evidence="2 11">Bacterial outer membrane biogenesis; LPS core biosynthesis.</text>
</comment>
<feature type="site" description="Transition state stabilizer" evidence="10">
    <location>
        <position position="131"/>
    </location>
</feature>
<dbReference type="Proteomes" id="UP000037515">
    <property type="component" value="Unassembled WGS sequence"/>
</dbReference>
<dbReference type="FunFam" id="3.40.50.11720:FF:000001">
    <property type="entry name" value="3-deoxy-D-manno-octulosonic acid transferase"/>
    <property type="match status" value="1"/>
</dbReference>
<comment type="caution">
    <text evidence="14">The sequence shown here is derived from an EMBL/GenBank/DDBJ whole genome shotgun (WGS) entry which is preliminary data.</text>
</comment>
<feature type="site" description="Transition state stabilizer" evidence="10">
    <location>
        <position position="209"/>
    </location>
</feature>
<reference evidence="15" key="1">
    <citation type="submission" date="2015-08" db="EMBL/GenBank/DDBJ databases">
        <title>Vibrio galatheae sp. nov., a novel member of the Vibrionaceae family isolated from the Solomon Islands.</title>
        <authorList>
            <person name="Giubergia S."/>
            <person name="Machado H."/>
            <person name="Mateiu R.V."/>
            <person name="Gram L."/>
        </authorList>
    </citation>
    <scope>NUCLEOTIDE SEQUENCE [LARGE SCALE GENOMIC DNA]</scope>
    <source>
        <strain evidence="15">DSM 19584</strain>
    </source>
</reference>
<evidence type="ECO:0000256" key="5">
    <source>
        <dbReference type="ARBA" id="ARBA00022519"/>
    </source>
</evidence>
<protein>
    <recommendedName>
        <fullName evidence="4 11">3-deoxy-D-manno-octulosonic acid transferase</fullName>
        <shortName evidence="11">Kdo transferase</shortName>
        <ecNumber evidence="3 11">2.4.99.12</ecNumber>
    </recommendedName>
    <alternativeName>
        <fullName evidence="7 11">Lipid IV(A) 3-deoxy-D-manno-octulosonic acid transferase</fullName>
    </alternativeName>
</protein>